<dbReference type="RefSeq" id="WP_231418151.1">
    <property type="nucleotide sequence ID" value="NZ_CP126446.1"/>
</dbReference>
<evidence type="ECO:0000313" key="2">
    <source>
        <dbReference type="Proteomes" id="UP001236652"/>
    </source>
</evidence>
<keyword evidence="2" id="KW-1185">Reference proteome</keyword>
<dbReference type="PROSITE" id="PS51257">
    <property type="entry name" value="PROKAR_LIPOPROTEIN"/>
    <property type="match status" value="1"/>
</dbReference>
<sequence>MIKRIAGVLLLLFIGTGCSGGETEVVKGIVHQINADHSFVLYVGDSLSEGERITGNFDREEELIEAFVVEVDEDTDLQGEVTDFDHLQLNQKVEVTLSKNYKREYVTVHTLFKEHGKMNSYTPEEITTKRYTEDDLVEEMKASSGNYALYIYDTTSKEPGGSIDDYLGGLNSKETFSRVNVRFDVSKVKNEEELLGVHKNDVTYVVLNHEEVVLQTTELEELQSFVESVSES</sequence>
<accession>A0ABY8V161</accession>
<protein>
    <submittedName>
        <fullName evidence="1">Uncharacterized protein</fullName>
    </submittedName>
</protein>
<name>A0ABY8V161_9BACI</name>
<dbReference type="Proteomes" id="UP001236652">
    <property type="component" value="Chromosome"/>
</dbReference>
<reference evidence="1 2" key="1">
    <citation type="submission" date="2023-05" db="EMBL/GenBank/DDBJ databases">
        <title>Comparative genomics reveals the evidence of polycyclic aromatic hydrocarbons degradation in moderately halophilic genus Pontibacillus.</title>
        <authorList>
            <person name="Yang H."/>
            <person name="Qian Z."/>
        </authorList>
    </citation>
    <scope>NUCLEOTIDE SEQUENCE [LARGE SCALE GENOMIC DNA]</scope>
    <source>
        <strain evidence="2">HN14</strain>
    </source>
</reference>
<dbReference type="EMBL" id="CP126446">
    <property type="protein sequence ID" value="WIF99233.1"/>
    <property type="molecule type" value="Genomic_DNA"/>
</dbReference>
<evidence type="ECO:0000313" key="1">
    <source>
        <dbReference type="EMBL" id="WIF99233.1"/>
    </source>
</evidence>
<proteinExistence type="predicted"/>
<gene>
    <name evidence="1" type="ORF">QNI29_06115</name>
</gene>
<organism evidence="1 2">
    <name type="scientific">Pontibacillus chungwhensis</name>
    <dbReference type="NCBI Taxonomy" id="265426"/>
    <lineage>
        <taxon>Bacteria</taxon>
        <taxon>Bacillati</taxon>
        <taxon>Bacillota</taxon>
        <taxon>Bacilli</taxon>
        <taxon>Bacillales</taxon>
        <taxon>Bacillaceae</taxon>
        <taxon>Pontibacillus</taxon>
    </lineage>
</organism>